<feature type="compositionally biased region" description="Polar residues" evidence="1">
    <location>
        <begin position="83"/>
        <end position="95"/>
    </location>
</feature>
<dbReference type="GO" id="GO:0043165">
    <property type="term" value="P:Gram-negative-bacterium-type cell outer membrane assembly"/>
    <property type="evidence" value="ECO:0007669"/>
    <property type="project" value="InterPro"/>
</dbReference>
<evidence type="ECO:0000313" key="3">
    <source>
        <dbReference type="Proteomes" id="UP000018731"/>
    </source>
</evidence>
<dbReference type="InterPro" id="IPR020889">
    <property type="entry name" value="LipoPS_assembly_LptD"/>
</dbReference>
<dbReference type="PATRIC" id="fig|1357400.3.peg.2225"/>
<feature type="compositionally biased region" description="Polar residues" evidence="1">
    <location>
        <begin position="103"/>
        <end position="124"/>
    </location>
</feature>
<name>V8C7X0_9HELI</name>
<gene>
    <name evidence="2" type="ORF">HMPREF2086_01655</name>
</gene>
<evidence type="ECO:0000313" key="2">
    <source>
        <dbReference type="EMBL" id="ETD22856.1"/>
    </source>
</evidence>
<sequence>MARFWCGLWGGFYRGFLSLICARFPRAFRARFWILLVCVLLAEICLSNEFGTNMRDFNLDDDSLAQTFKSQRKAQGKIKDSTKSTQDFTHANTQKDSAKEAPHSSQNQTTQNQALQEAKTTQDFAKTPQDTQPTQAQTQQTPKNIPPNLPLSSASKTAAAEYDKDNQRIFELLADEVKSENNVIHAIHNAVMINPDLYTIADVIKYDIENKKVYAEGEVRIYRGGTLLVRTHSASFELDEHYGILEPLYLQDTTSGMWVNAISGSSKKGVYGFKKAIISGCQVQSPIWRMEASSGSYNAEKQRVSLWNPRVYIGDVPIFYFPYFTIDTNLNRKSGFLFPYFLSSNTEGFIYAQPYFVPIKSWFDMTFTPQVRTSRGVGGHFEMRLVDSANDRTMAEVGYLYNFDSYKERYNIKNREVYGFRFYHLGKQPLQKYFRLKNELDNGIYVNMVHMNDLDYYRLDKANKRIYDATYASKANFYLQTDNHYFGLNIKYFLNLAKLSNSTTLQSVPNLQYHKYTNSLFWKSLLYSIDYQMKNTIRTRGYGYIENAVKIPVGLQFSLFKKYLSIGFWNEFYAENLNIHSAQNSYVGGVITSESQSQNLPNQLKFGNIFSANYSLSLNTDLSRSFDKIFHSIQFEALFSGPYPYISYADGLFDRQAGGYFANIRASGLNNRNSATLSNNAEFANTYPFRVNGEWKYYDDIWDPSGISAYSILANTLDLKLSQYFITNNGNPIFDWKIFQRLNFDADSNGIIRDINDPRQIARRPLENRFTYSPLDGLNLSTSFFYSFYYGSLNEISASISYNVGTFSSLLSYYYKDGGANRGFDLTSNTFTTNTHAHYIRGVLSKDFGVFALSMQAGYDISRDAFLDWDIGVYKNVRCFGIGLKFINRRRPILTNNEDNPFFIQSDYFVRVVFNFVPLGGTGLSMRF</sequence>
<keyword evidence="3" id="KW-1185">Reference proteome</keyword>
<evidence type="ECO:0000256" key="1">
    <source>
        <dbReference type="SAM" id="MobiDB-lite"/>
    </source>
</evidence>
<proteinExistence type="inferred from homology"/>
<feature type="region of interest" description="Disordered" evidence="1">
    <location>
        <begin position="70"/>
        <end position="160"/>
    </location>
</feature>
<dbReference type="GO" id="GO:0009279">
    <property type="term" value="C:cell outer membrane"/>
    <property type="evidence" value="ECO:0007669"/>
    <property type="project" value="InterPro"/>
</dbReference>
<dbReference type="PANTHER" id="PTHR30189:SF1">
    <property type="entry name" value="LPS-ASSEMBLY PROTEIN LPTD"/>
    <property type="match status" value="1"/>
</dbReference>
<organism evidence="2 3">
    <name type="scientific">Helicobacter macacae MIT 99-5501</name>
    <dbReference type="NCBI Taxonomy" id="1357400"/>
    <lineage>
        <taxon>Bacteria</taxon>
        <taxon>Pseudomonadati</taxon>
        <taxon>Campylobacterota</taxon>
        <taxon>Epsilonproteobacteria</taxon>
        <taxon>Campylobacterales</taxon>
        <taxon>Helicobacteraceae</taxon>
        <taxon>Helicobacter</taxon>
    </lineage>
</organism>
<dbReference type="RefSeq" id="WP_023928410.1">
    <property type="nucleotide sequence ID" value="NZ_KI669455.1"/>
</dbReference>
<dbReference type="Proteomes" id="UP000018731">
    <property type="component" value="Unassembled WGS sequence"/>
</dbReference>
<dbReference type="HOGENOM" id="CLU_014172_0_0_7"/>
<dbReference type="EMBL" id="AZJI01000007">
    <property type="protein sequence ID" value="ETD22856.1"/>
    <property type="molecule type" value="Genomic_DNA"/>
</dbReference>
<feature type="compositionally biased region" description="Low complexity" evidence="1">
    <location>
        <begin position="127"/>
        <end position="142"/>
    </location>
</feature>
<dbReference type="GO" id="GO:0015920">
    <property type="term" value="P:lipopolysaccharide transport"/>
    <property type="evidence" value="ECO:0007669"/>
    <property type="project" value="InterPro"/>
</dbReference>
<dbReference type="PANTHER" id="PTHR30189">
    <property type="entry name" value="LPS-ASSEMBLY PROTEIN"/>
    <property type="match status" value="1"/>
</dbReference>
<dbReference type="OrthoDB" id="9760225at2"/>
<accession>V8C7X0</accession>
<dbReference type="GO" id="GO:1990351">
    <property type="term" value="C:transporter complex"/>
    <property type="evidence" value="ECO:0007669"/>
    <property type="project" value="TreeGrafter"/>
</dbReference>
<dbReference type="STRING" id="1357400.HMPREF2086_01655"/>
<comment type="caution">
    <text evidence="2">The sequence shown here is derived from an EMBL/GenBank/DDBJ whole genome shotgun (WGS) entry which is preliminary data.</text>
</comment>
<reference evidence="2 3" key="1">
    <citation type="journal article" date="2014" name="Genome Announc.">
        <title>Draft genome sequences of six enterohepatic helicobacter species isolated from humans and one from rhesus macaques.</title>
        <authorList>
            <person name="Shen Z."/>
            <person name="Sheh A."/>
            <person name="Young S.K."/>
            <person name="Abouelliel A."/>
            <person name="Ward D.V."/>
            <person name="Earl A.M."/>
            <person name="Fox J.G."/>
        </authorList>
    </citation>
    <scope>NUCLEOTIDE SEQUENCE [LARGE SCALE GENOMIC DNA]</scope>
    <source>
        <strain evidence="2 3">MIT 99-5501</strain>
    </source>
</reference>
<dbReference type="HAMAP" id="MF_01411">
    <property type="entry name" value="LPS_assembly_LptD"/>
    <property type="match status" value="1"/>
</dbReference>
<dbReference type="InterPro" id="IPR050218">
    <property type="entry name" value="LptD"/>
</dbReference>
<dbReference type="AlphaFoldDB" id="V8C7X0"/>
<dbReference type="eggNOG" id="COG1452">
    <property type="taxonomic scope" value="Bacteria"/>
</dbReference>
<protein>
    <submittedName>
        <fullName evidence="2">Uncharacterized protein</fullName>
    </submittedName>
</protein>